<protein>
    <submittedName>
        <fullName evidence="1">Uncharacterized protein</fullName>
    </submittedName>
</protein>
<dbReference type="EMBL" id="UINC01123590">
    <property type="protein sequence ID" value="SVD00156.1"/>
    <property type="molecule type" value="Genomic_DNA"/>
</dbReference>
<reference evidence="1" key="1">
    <citation type="submission" date="2018-05" db="EMBL/GenBank/DDBJ databases">
        <authorList>
            <person name="Lanie J.A."/>
            <person name="Ng W.-L."/>
            <person name="Kazmierczak K.M."/>
            <person name="Andrzejewski T.M."/>
            <person name="Davidsen T.M."/>
            <person name="Wayne K.J."/>
            <person name="Tettelin H."/>
            <person name="Glass J.I."/>
            <person name="Rusch D."/>
            <person name="Podicherti R."/>
            <person name="Tsui H.-C.T."/>
            <person name="Winkler M.E."/>
        </authorList>
    </citation>
    <scope>NUCLEOTIDE SEQUENCE</scope>
</reference>
<gene>
    <name evidence="1" type="ORF">METZ01_LOCUS353010</name>
</gene>
<organism evidence="1">
    <name type="scientific">marine metagenome</name>
    <dbReference type="NCBI Taxonomy" id="408172"/>
    <lineage>
        <taxon>unclassified sequences</taxon>
        <taxon>metagenomes</taxon>
        <taxon>ecological metagenomes</taxon>
    </lineage>
</organism>
<sequence length="42" mass="4892">MVDEEKKTEELVIPEGATEVILSYVRKKAVDWDAKKIMSRVR</sequence>
<name>A0A382RR69_9ZZZZ</name>
<evidence type="ECO:0000313" key="1">
    <source>
        <dbReference type="EMBL" id="SVD00156.1"/>
    </source>
</evidence>
<feature type="non-terminal residue" evidence="1">
    <location>
        <position position="42"/>
    </location>
</feature>
<dbReference type="AlphaFoldDB" id="A0A382RR69"/>
<proteinExistence type="predicted"/>
<accession>A0A382RR69</accession>